<reference evidence="1 2" key="1">
    <citation type="submission" date="2016-04" db="EMBL/GenBank/DDBJ databases">
        <title>Genome analyses suggest a sexual origin of heterokaryosis in a supposedly ancient asexual fungus.</title>
        <authorList>
            <person name="Ropars J."/>
            <person name="Sedzielewska K."/>
            <person name="Noel J."/>
            <person name="Charron P."/>
            <person name="Farinelli L."/>
            <person name="Marton T."/>
            <person name="Kruger M."/>
            <person name="Pelin A."/>
            <person name="Brachmann A."/>
            <person name="Corradi N."/>
        </authorList>
    </citation>
    <scope>NUCLEOTIDE SEQUENCE [LARGE SCALE GENOMIC DNA]</scope>
    <source>
        <strain evidence="1 2">C2</strain>
    </source>
</reference>
<dbReference type="Gene3D" id="1.10.150.50">
    <property type="entry name" value="Transcription Factor, Ets-1"/>
    <property type="match status" value="1"/>
</dbReference>
<comment type="caution">
    <text evidence="1">The sequence shown here is derived from an EMBL/GenBank/DDBJ whole genome shotgun (WGS) entry which is preliminary data.</text>
</comment>
<gene>
    <name evidence="1" type="ORF">RhiirC2_746367</name>
</gene>
<feature type="non-terminal residue" evidence="1">
    <location>
        <position position="1"/>
    </location>
</feature>
<feature type="non-terminal residue" evidence="1">
    <location>
        <position position="152"/>
    </location>
</feature>
<dbReference type="EMBL" id="LLXL01000612">
    <property type="protein sequence ID" value="PKK70485.1"/>
    <property type="molecule type" value="Genomic_DNA"/>
</dbReference>
<dbReference type="VEuPathDB" id="FungiDB:RhiirA1_444081"/>
<reference evidence="1 2" key="2">
    <citation type="submission" date="2017-10" db="EMBL/GenBank/DDBJ databases">
        <title>Extensive intraspecific genome diversity in a model arbuscular mycorrhizal fungus.</title>
        <authorList>
            <person name="Chen E.C.H."/>
            <person name="Morin E."/>
            <person name="Baudet D."/>
            <person name="Noel J."/>
            <person name="Ndikumana S."/>
            <person name="Charron P."/>
            <person name="St-Onge C."/>
            <person name="Giorgi J."/>
            <person name="Grigoriev I.V."/>
            <person name="Roux C."/>
            <person name="Martin F.M."/>
            <person name="Corradi N."/>
        </authorList>
    </citation>
    <scope>NUCLEOTIDE SEQUENCE [LARGE SCALE GENOMIC DNA]</scope>
    <source>
        <strain evidence="1 2">C2</strain>
    </source>
</reference>
<dbReference type="AlphaFoldDB" id="A0A2N1N975"/>
<dbReference type="InterPro" id="IPR013761">
    <property type="entry name" value="SAM/pointed_sf"/>
</dbReference>
<dbReference type="Proteomes" id="UP000233469">
    <property type="component" value="Unassembled WGS sequence"/>
</dbReference>
<sequence>TCKSWDFNQTVTDFPFPNLKLNDDDLKILCNEKITGQDFFDMTEEKFRSYGLKGGPAMRFAKKVQTLKEKLKCAFSSYLSLSEDENKIFKRCMEEVLGRLRTYGTLQSDSLEAMCNKYVVALLHAGIHIVMDITNKDFSMKPQYGIIGEESQ</sequence>
<proteinExistence type="predicted"/>
<name>A0A2N1N975_9GLOM</name>
<evidence type="ECO:0000313" key="2">
    <source>
        <dbReference type="Proteomes" id="UP000233469"/>
    </source>
</evidence>
<dbReference type="VEuPathDB" id="FungiDB:FUN_013666"/>
<organism evidence="1 2">
    <name type="scientific">Rhizophagus irregularis</name>
    <dbReference type="NCBI Taxonomy" id="588596"/>
    <lineage>
        <taxon>Eukaryota</taxon>
        <taxon>Fungi</taxon>
        <taxon>Fungi incertae sedis</taxon>
        <taxon>Mucoromycota</taxon>
        <taxon>Glomeromycotina</taxon>
        <taxon>Glomeromycetes</taxon>
        <taxon>Glomerales</taxon>
        <taxon>Glomeraceae</taxon>
        <taxon>Rhizophagus</taxon>
    </lineage>
</organism>
<protein>
    <submittedName>
        <fullName evidence="1">Uncharacterized protein</fullName>
    </submittedName>
</protein>
<accession>A0A2N1N975</accession>
<evidence type="ECO:0000313" key="1">
    <source>
        <dbReference type="EMBL" id="PKK70485.1"/>
    </source>
</evidence>